<dbReference type="InParanoid" id="A0A061F9B0"/>
<feature type="domain" description="Retrotransposon Copia-like N-terminal" evidence="1">
    <location>
        <begin position="23"/>
        <end position="70"/>
    </location>
</feature>
<dbReference type="PANTHER" id="PTHR37610:SF94">
    <property type="entry name" value="RETROTRANSPOSON COPIA-LIKE N-TERMINAL DOMAIN-CONTAINING PROTEIN"/>
    <property type="match status" value="1"/>
</dbReference>
<sequence>MASSSTKAEISPAENPSSPYYIHYSDHHGSVVINPKLTATDYLSWSRAFLLALSIRKKKGFIDGKIEEPKQTDSLYEHWYRCNSLIVAWLLESLTPTIASNVMYMDSAKEIWETLKNRFSQPNETSICNLQF</sequence>
<accession>A0A061F9B0</accession>
<reference evidence="2 3" key="1">
    <citation type="journal article" date="2013" name="Genome Biol.">
        <title>The genome sequence of the most widely cultivated cacao type and its use to identify candidate genes regulating pod color.</title>
        <authorList>
            <person name="Motamayor J.C."/>
            <person name="Mockaitis K."/>
            <person name="Schmutz J."/>
            <person name="Haiminen N."/>
            <person name="Iii D.L."/>
            <person name="Cornejo O."/>
            <person name="Findley S.D."/>
            <person name="Zheng P."/>
            <person name="Utro F."/>
            <person name="Royaert S."/>
            <person name="Saski C."/>
            <person name="Jenkins J."/>
            <person name="Podicheti R."/>
            <person name="Zhao M."/>
            <person name="Scheffler B.E."/>
            <person name="Stack J.C."/>
            <person name="Feltus F.A."/>
            <person name="Mustiga G.M."/>
            <person name="Amores F."/>
            <person name="Phillips W."/>
            <person name="Marelli J.P."/>
            <person name="May G.D."/>
            <person name="Shapiro H."/>
            <person name="Ma J."/>
            <person name="Bustamante C.D."/>
            <person name="Schnell R.J."/>
            <person name="Main D."/>
            <person name="Gilbert D."/>
            <person name="Parida L."/>
            <person name="Kuhn D.N."/>
        </authorList>
    </citation>
    <scope>NUCLEOTIDE SEQUENCE [LARGE SCALE GENOMIC DNA]</scope>
    <source>
        <strain evidence="3">cv. Matina 1-6</strain>
    </source>
</reference>
<organism evidence="2 3">
    <name type="scientific">Theobroma cacao</name>
    <name type="common">Cacao</name>
    <name type="synonym">Cocoa</name>
    <dbReference type="NCBI Taxonomy" id="3641"/>
    <lineage>
        <taxon>Eukaryota</taxon>
        <taxon>Viridiplantae</taxon>
        <taxon>Streptophyta</taxon>
        <taxon>Embryophyta</taxon>
        <taxon>Tracheophyta</taxon>
        <taxon>Spermatophyta</taxon>
        <taxon>Magnoliopsida</taxon>
        <taxon>eudicotyledons</taxon>
        <taxon>Gunneridae</taxon>
        <taxon>Pentapetalae</taxon>
        <taxon>rosids</taxon>
        <taxon>malvids</taxon>
        <taxon>Malvales</taxon>
        <taxon>Malvaceae</taxon>
        <taxon>Byttnerioideae</taxon>
        <taxon>Theobroma</taxon>
    </lineage>
</organism>
<dbReference type="PANTHER" id="PTHR37610">
    <property type="entry name" value="CCHC-TYPE DOMAIN-CONTAINING PROTEIN"/>
    <property type="match status" value="1"/>
</dbReference>
<protein>
    <recommendedName>
        <fullName evidence="1">Retrotransposon Copia-like N-terminal domain-containing protein</fullName>
    </recommendedName>
</protein>
<dbReference type="AlphaFoldDB" id="A0A061F9B0"/>
<dbReference type="EMBL" id="CM001885">
    <property type="protein sequence ID" value="EOY13277.1"/>
    <property type="molecule type" value="Genomic_DNA"/>
</dbReference>
<dbReference type="Pfam" id="PF14244">
    <property type="entry name" value="Retrotran_gag_3"/>
    <property type="match status" value="1"/>
</dbReference>
<dbReference type="Gramene" id="EOY13277">
    <property type="protein sequence ID" value="EOY13277"/>
    <property type="gene ID" value="TCM_031797"/>
</dbReference>
<evidence type="ECO:0000313" key="3">
    <source>
        <dbReference type="Proteomes" id="UP000026915"/>
    </source>
</evidence>
<proteinExistence type="predicted"/>
<name>A0A061F9B0_THECC</name>
<dbReference type="Proteomes" id="UP000026915">
    <property type="component" value="Chromosome 7"/>
</dbReference>
<evidence type="ECO:0000313" key="2">
    <source>
        <dbReference type="EMBL" id="EOY13277.1"/>
    </source>
</evidence>
<keyword evidence="3" id="KW-1185">Reference proteome</keyword>
<dbReference type="eggNOG" id="KOG0017">
    <property type="taxonomic scope" value="Eukaryota"/>
</dbReference>
<gene>
    <name evidence="2" type="ORF">TCM_031797</name>
</gene>
<evidence type="ECO:0000259" key="1">
    <source>
        <dbReference type="Pfam" id="PF14244"/>
    </source>
</evidence>
<dbReference type="HOGENOM" id="CLU_071438_1_1_1"/>
<dbReference type="OMA" id="CIHHGEN"/>
<dbReference type="InterPro" id="IPR029472">
    <property type="entry name" value="Copia-like_N"/>
</dbReference>